<sequence length="442" mass="50762">MAIQDQGASSFLIGTEYILRYLAWLQLLGVDLSRLEFKKCSKHFKFGGDASGHARWLLSVPTYINGKAGFIQAYIIFGATPPLLGRPVMEKLQAVVDFGAYKMQILGSDWLPIEKGRQNTMLMRLARKEAGPMQFNNHQFDLRTEDDHHEILRFDDFIEDMKAQSRFSCIKSNLEKTFKPSTAEELLAPEVNIDLEPLQNEHHQVNFHQFLKIKILTNHNNMCHRQWQSQILIRSGSLIHYMLNQPALKKPLKNVEEDLQVDTDLLALDDTMNIHSLNNLVEGETNETCNIYVFMLFTALALFGASQACMKMLKALVNVIGKVMNDEKSQNLMDKENEESHEVETTESSAQTTEQLQKLVPTRLREENERLKNEVKEHIEANAMLQHRINDLEAEVHRQDDRMDEYEVGLREAAQFKPSKAYKANTMSYSKSTAESRTAEKL</sequence>
<reference evidence="3 5" key="1">
    <citation type="submission" date="2024-02" db="EMBL/GenBank/DDBJ databases">
        <authorList>
            <person name="Chen Y."/>
            <person name="Shah S."/>
            <person name="Dougan E. K."/>
            <person name="Thang M."/>
            <person name="Chan C."/>
        </authorList>
    </citation>
    <scope>NUCLEOTIDE SEQUENCE [LARGE SCALE GENOMIC DNA]</scope>
</reference>
<evidence type="ECO:0000256" key="2">
    <source>
        <dbReference type="SAM" id="MobiDB-lite"/>
    </source>
</evidence>
<name>A0ABP0RZB4_9DINO</name>
<proteinExistence type="predicted"/>
<comment type="caution">
    <text evidence="3">The sequence shown here is derived from an EMBL/GenBank/DDBJ whole genome shotgun (WGS) entry which is preliminary data.</text>
</comment>
<feature type="compositionally biased region" description="Low complexity" evidence="2">
    <location>
        <begin position="346"/>
        <end position="355"/>
    </location>
</feature>
<keyword evidence="5" id="KW-1185">Reference proteome</keyword>
<feature type="coiled-coil region" evidence="1">
    <location>
        <begin position="368"/>
        <end position="409"/>
    </location>
</feature>
<feature type="compositionally biased region" description="Basic and acidic residues" evidence="2">
    <location>
        <begin position="330"/>
        <end position="344"/>
    </location>
</feature>
<evidence type="ECO:0000256" key="1">
    <source>
        <dbReference type="SAM" id="Coils"/>
    </source>
</evidence>
<gene>
    <name evidence="3" type="ORF">SCF082_LOCUS49055</name>
    <name evidence="4" type="ORF">SCF082_LOCUS49077</name>
</gene>
<dbReference type="EMBL" id="CAXAMM010042507">
    <property type="protein sequence ID" value="CAK9105280.1"/>
    <property type="molecule type" value="Genomic_DNA"/>
</dbReference>
<evidence type="ECO:0000313" key="4">
    <source>
        <dbReference type="EMBL" id="CAK9105280.1"/>
    </source>
</evidence>
<protein>
    <submittedName>
        <fullName evidence="3">Copia protein</fullName>
    </submittedName>
</protein>
<organism evidence="3 5">
    <name type="scientific">Durusdinium trenchii</name>
    <dbReference type="NCBI Taxonomy" id="1381693"/>
    <lineage>
        <taxon>Eukaryota</taxon>
        <taxon>Sar</taxon>
        <taxon>Alveolata</taxon>
        <taxon>Dinophyceae</taxon>
        <taxon>Suessiales</taxon>
        <taxon>Symbiodiniaceae</taxon>
        <taxon>Durusdinium</taxon>
    </lineage>
</organism>
<accession>A0ABP0RZB4</accession>
<feature type="region of interest" description="Disordered" evidence="2">
    <location>
        <begin position="330"/>
        <end position="356"/>
    </location>
</feature>
<evidence type="ECO:0000313" key="5">
    <source>
        <dbReference type="Proteomes" id="UP001642464"/>
    </source>
</evidence>
<dbReference type="EMBL" id="CAXAMM010042496">
    <property type="protein sequence ID" value="CAK9105236.1"/>
    <property type="molecule type" value="Genomic_DNA"/>
</dbReference>
<dbReference type="Proteomes" id="UP001642464">
    <property type="component" value="Unassembled WGS sequence"/>
</dbReference>
<evidence type="ECO:0000313" key="3">
    <source>
        <dbReference type="EMBL" id="CAK9105236.1"/>
    </source>
</evidence>
<keyword evidence="1" id="KW-0175">Coiled coil</keyword>